<feature type="transmembrane region" description="Helical" evidence="1">
    <location>
        <begin position="189"/>
        <end position="210"/>
    </location>
</feature>
<keyword evidence="1" id="KW-0472">Membrane</keyword>
<sequence>MLRTPAAGRLAIAAVVAALLPIVVATARAISGDWFPIGDNAFFAVRAMDVGTRHHPLLGTWTSASVAAGVDVNNPGPLFFEVLALPARLFGVASGLAIGSAALNAAAVVGIAVAAHRRGGPLGVLAAMVPTSILLWSMGSELLFDPWQPHSLLVSFLCLLVVVWSVASGDLGAVPWAVLLASLLLQTHLTYAILIPVLAAWALAGLALSIRRRRDEDREGWPTLRRKVTRTAALAVLVVVVCWAQSLYEQLAGQGEGNLSRLARSTGADTEAVGLRTAARLVAAVLTNPPWILRPSFRDTFLAGNGGANALQYDGLPSLPGAVLALAALALVLALCTWDSRRRGDGPGVAVPVTAGAAVFGALLTVAQAPVGVLGLAAHQLRWLWPIGAMVGVAIAFTLVRRVVASGVSVVPVAGALTFVVAGIAAANVPTFNQAAGPSADAAAIPIVAELDRQMGDLGDGGPVLIDLAGVRFAEPYTLALMAVLQRRGIEFVVPRDDEGMVRQLGPTRRFDGTNATRVLLVREGQAIEQPPGTDRVAFVEGLDDDEQAELERLEERLVADLTEEPLRLNAEGREAVAEDVVASPEGMDPETTVESGLLAVLAERELVDADDGLRSRLERLVSLRRAADIETVAVFVGPLSAQPGAQGSS</sequence>
<feature type="transmembrane region" description="Helical" evidence="1">
    <location>
        <begin position="319"/>
        <end position="338"/>
    </location>
</feature>
<feature type="transmembrane region" description="Helical" evidence="1">
    <location>
        <begin position="121"/>
        <end position="139"/>
    </location>
</feature>
<feature type="transmembrane region" description="Helical" evidence="1">
    <location>
        <begin position="407"/>
        <end position="427"/>
    </location>
</feature>
<evidence type="ECO:0000313" key="2">
    <source>
        <dbReference type="EMBL" id="CAA9257307.1"/>
    </source>
</evidence>
<gene>
    <name evidence="2" type="ORF">AVDCRST_MAG20-2490</name>
</gene>
<organism evidence="2">
    <name type="scientific">uncultured Acidimicrobiales bacterium</name>
    <dbReference type="NCBI Taxonomy" id="310071"/>
    <lineage>
        <taxon>Bacteria</taxon>
        <taxon>Bacillati</taxon>
        <taxon>Actinomycetota</taxon>
        <taxon>Acidimicrobiia</taxon>
        <taxon>Acidimicrobiales</taxon>
        <taxon>environmental samples</taxon>
    </lineage>
</organism>
<feature type="transmembrane region" description="Helical" evidence="1">
    <location>
        <begin position="89"/>
        <end position="115"/>
    </location>
</feature>
<reference evidence="2" key="1">
    <citation type="submission" date="2020-02" db="EMBL/GenBank/DDBJ databases">
        <authorList>
            <person name="Meier V. D."/>
        </authorList>
    </citation>
    <scope>NUCLEOTIDE SEQUENCE</scope>
    <source>
        <strain evidence="2">AVDCRST_MAG20</strain>
    </source>
</reference>
<feature type="transmembrane region" description="Helical" evidence="1">
    <location>
        <begin position="383"/>
        <end position="400"/>
    </location>
</feature>
<keyword evidence="1" id="KW-0812">Transmembrane</keyword>
<protein>
    <recommendedName>
        <fullName evidence="3">Glycosyltransferase RgtA/B/C/D-like domain-containing protein</fullName>
    </recommendedName>
</protein>
<dbReference type="EMBL" id="CADCSY010000119">
    <property type="protein sequence ID" value="CAA9257307.1"/>
    <property type="molecule type" value="Genomic_DNA"/>
</dbReference>
<feature type="transmembrane region" description="Helical" evidence="1">
    <location>
        <begin position="231"/>
        <end position="248"/>
    </location>
</feature>
<accession>A0A6J4IN98</accession>
<dbReference type="AlphaFoldDB" id="A0A6J4IN98"/>
<feature type="transmembrane region" description="Helical" evidence="1">
    <location>
        <begin position="151"/>
        <end position="169"/>
    </location>
</feature>
<evidence type="ECO:0008006" key="3">
    <source>
        <dbReference type="Google" id="ProtNLM"/>
    </source>
</evidence>
<proteinExistence type="predicted"/>
<keyword evidence="1" id="KW-1133">Transmembrane helix</keyword>
<evidence type="ECO:0000256" key="1">
    <source>
        <dbReference type="SAM" id="Phobius"/>
    </source>
</evidence>
<feature type="transmembrane region" description="Helical" evidence="1">
    <location>
        <begin position="350"/>
        <end position="371"/>
    </location>
</feature>
<name>A0A6J4IN98_9ACTN</name>
<feature type="transmembrane region" description="Helical" evidence="1">
    <location>
        <begin position="6"/>
        <end position="27"/>
    </location>
</feature>